<organism evidence="2">
    <name type="scientific">Picea glauca</name>
    <name type="common">White spruce</name>
    <name type="synonym">Pinus glauca</name>
    <dbReference type="NCBI Taxonomy" id="3330"/>
    <lineage>
        <taxon>Eukaryota</taxon>
        <taxon>Viridiplantae</taxon>
        <taxon>Streptophyta</taxon>
        <taxon>Embryophyta</taxon>
        <taxon>Tracheophyta</taxon>
        <taxon>Spermatophyta</taxon>
        <taxon>Pinopsida</taxon>
        <taxon>Pinidae</taxon>
        <taxon>Conifers I</taxon>
        <taxon>Pinales</taxon>
        <taxon>Pinaceae</taxon>
        <taxon>Picea</taxon>
    </lineage>
</organism>
<dbReference type="AlphaFoldDB" id="A0A101LW27"/>
<proteinExistence type="predicted"/>
<geneLocation type="mitochondrion" evidence="2"/>
<feature type="compositionally biased region" description="Polar residues" evidence="1">
    <location>
        <begin position="8"/>
        <end position="21"/>
    </location>
</feature>
<evidence type="ECO:0000313" key="2">
    <source>
        <dbReference type="EMBL" id="KUM46395.1"/>
    </source>
</evidence>
<keyword evidence="2" id="KW-0496">Mitochondrion</keyword>
<accession>A0A101LW27</accession>
<dbReference type="EMBL" id="LKAM01000011">
    <property type="protein sequence ID" value="KUM46395.1"/>
    <property type="molecule type" value="Genomic_DNA"/>
</dbReference>
<name>A0A101LW27_PICGL</name>
<reference evidence="2" key="1">
    <citation type="journal article" date="2015" name="Genome Biol. Evol.">
        <title>Organellar Genomes of White Spruce (Picea glauca): Assembly and Annotation.</title>
        <authorList>
            <person name="Jackman S.D."/>
            <person name="Warren R.L."/>
            <person name="Gibb E.A."/>
            <person name="Vandervalk B.P."/>
            <person name="Mohamadi H."/>
            <person name="Chu J."/>
            <person name="Raymond A."/>
            <person name="Pleasance S."/>
            <person name="Coope R."/>
            <person name="Wildung M.R."/>
            <person name="Ritland C.E."/>
            <person name="Bousquet J."/>
            <person name="Jones S.J."/>
            <person name="Bohlmann J."/>
            <person name="Birol I."/>
        </authorList>
    </citation>
    <scope>NUCLEOTIDE SEQUENCE [LARGE SCALE GENOMIC DNA]</scope>
    <source>
        <tissue evidence="2">Flushing bud</tissue>
    </source>
</reference>
<gene>
    <name evidence="2" type="ORF">ABT39_MTgene1494</name>
</gene>
<sequence>MDLPSIGFSHSQSFPLSSLNSRTRHKKPMPYHLAILHTRMEHQSNRLNS</sequence>
<feature type="region of interest" description="Disordered" evidence="1">
    <location>
        <begin position="1"/>
        <end position="28"/>
    </location>
</feature>
<evidence type="ECO:0000256" key="1">
    <source>
        <dbReference type="SAM" id="MobiDB-lite"/>
    </source>
</evidence>
<protein>
    <submittedName>
        <fullName evidence="2">Uncharacterized protein</fullName>
    </submittedName>
</protein>
<comment type="caution">
    <text evidence="2">The sequence shown here is derived from an EMBL/GenBank/DDBJ whole genome shotgun (WGS) entry which is preliminary data.</text>
</comment>